<dbReference type="AlphaFoldDB" id="A0AAW9CVZ2"/>
<reference evidence="1" key="1">
    <citation type="submission" date="2018-08" db="EMBL/GenBank/DDBJ databases">
        <title>Identification of Burkholderia cepacia strains that express a Burkholderia pseudomallei-like capsular polysaccharide.</title>
        <authorList>
            <person name="Burtnick M.N."/>
            <person name="Vongsouvath M."/>
            <person name="Newton P."/>
            <person name="Wuthiekanun V."/>
            <person name="Limmathurotsakul D."/>
            <person name="Brett P.J."/>
            <person name="Chantratita N."/>
            <person name="Dance D.A."/>
        </authorList>
    </citation>
    <scope>NUCLEOTIDE SEQUENCE</scope>
    <source>
        <strain evidence="1">SBXCC001</strain>
    </source>
</reference>
<protein>
    <submittedName>
        <fullName evidence="1">Uncharacterized protein</fullName>
    </submittedName>
</protein>
<sequence length="45" mass="5022">MRDRAQRFGVPLRVERSRGLLVCKPTCADQVLDAGAGRHADQRSQ</sequence>
<evidence type="ECO:0000313" key="2">
    <source>
        <dbReference type="Proteomes" id="UP001272137"/>
    </source>
</evidence>
<gene>
    <name evidence="1" type="ORF">C7S16_5099</name>
</gene>
<dbReference type="Proteomes" id="UP001272137">
    <property type="component" value="Unassembled WGS sequence"/>
</dbReference>
<comment type="caution">
    <text evidence="1">The sequence shown here is derived from an EMBL/GenBank/DDBJ whole genome shotgun (WGS) entry which is preliminary data.</text>
</comment>
<accession>A0AAW9CVZ2</accession>
<evidence type="ECO:0000313" key="1">
    <source>
        <dbReference type="EMBL" id="MDW9252977.1"/>
    </source>
</evidence>
<organism evidence="1 2">
    <name type="scientific">Burkholderia thailandensis</name>
    <dbReference type="NCBI Taxonomy" id="57975"/>
    <lineage>
        <taxon>Bacteria</taxon>
        <taxon>Pseudomonadati</taxon>
        <taxon>Pseudomonadota</taxon>
        <taxon>Betaproteobacteria</taxon>
        <taxon>Burkholderiales</taxon>
        <taxon>Burkholderiaceae</taxon>
        <taxon>Burkholderia</taxon>
        <taxon>pseudomallei group</taxon>
    </lineage>
</organism>
<proteinExistence type="predicted"/>
<name>A0AAW9CVZ2_BURTH</name>
<dbReference type="EMBL" id="QXCT01000001">
    <property type="protein sequence ID" value="MDW9252977.1"/>
    <property type="molecule type" value="Genomic_DNA"/>
</dbReference>